<keyword evidence="2" id="KW-0274">FAD</keyword>
<dbReference type="PRINTS" id="PR00420">
    <property type="entry name" value="RNGMNOXGNASE"/>
</dbReference>
<evidence type="ECO:0000313" key="7">
    <source>
        <dbReference type="Proteomes" id="UP000824998"/>
    </source>
</evidence>
<name>A0A9P8C1P6_9HELO</name>
<dbReference type="GO" id="GO:0004497">
    <property type="term" value="F:monooxygenase activity"/>
    <property type="evidence" value="ECO:0007669"/>
    <property type="project" value="UniProtKB-KW"/>
</dbReference>
<evidence type="ECO:0000256" key="2">
    <source>
        <dbReference type="ARBA" id="ARBA00022827"/>
    </source>
</evidence>
<dbReference type="PANTHER" id="PTHR46972:SF1">
    <property type="entry name" value="FAD DEPENDENT OXIDOREDUCTASE DOMAIN-CONTAINING PROTEIN"/>
    <property type="match status" value="1"/>
</dbReference>
<sequence>MSFPRIAIIGAGPSGLTLASILQKNGLQCAVFELDKDAQSRDQGGIVDLHRGAGQAALEEAGLLEAFKKCIAPSFETMKMIRKDGQVAWDENDTSENAPPELSKDRPEIDRSVLRDLLLSTVDPKSIQWNRKLVKVEAKESATAKYNLNFTDGVEEGFDLVVGADGAWSKVRPLVTNEPPFYAGVSIIELQAKQASETRPLLTNFVGKGSCFMFDEGRVLLCQQNGNDSVRIYAGVRQPETWVEECGIDWTKPETARRIYAEQYFGDCHEDIKRVIAEEGSDALIPRKAYMLPVGLRWETRPGIAVIGDAAHLMTPFGGVGVNVAMTDSMNLAKALVKRTDDFATDPQGSLDAAVKEYEEEMFVRAKKNAEKTYKGLIGHFSADGVDRFVEKFQQIAKMIEEEKQQLKA</sequence>
<reference evidence="6" key="1">
    <citation type="journal article" date="2021" name="IMA Fungus">
        <title>Genomic characterization of three marine fungi, including Emericellopsis atlantica sp. nov. with signatures of a generalist lifestyle and marine biomass degradation.</title>
        <authorList>
            <person name="Hagestad O.C."/>
            <person name="Hou L."/>
            <person name="Andersen J.H."/>
            <person name="Hansen E.H."/>
            <person name="Altermark B."/>
            <person name="Li C."/>
            <person name="Kuhnert E."/>
            <person name="Cox R.J."/>
            <person name="Crous P.W."/>
            <person name="Spatafora J.W."/>
            <person name="Lail K."/>
            <person name="Amirebrahimi M."/>
            <person name="Lipzen A."/>
            <person name="Pangilinan J."/>
            <person name="Andreopoulos W."/>
            <person name="Hayes R.D."/>
            <person name="Ng V."/>
            <person name="Grigoriev I.V."/>
            <person name="Jackson S.A."/>
            <person name="Sutton T.D.S."/>
            <person name="Dobson A.D.W."/>
            <person name="Rama T."/>
        </authorList>
    </citation>
    <scope>NUCLEOTIDE SEQUENCE</scope>
    <source>
        <strain evidence="6">TRa018bII</strain>
    </source>
</reference>
<evidence type="ECO:0000259" key="5">
    <source>
        <dbReference type="Pfam" id="PF01494"/>
    </source>
</evidence>
<dbReference type="AlphaFoldDB" id="A0A9P8C1P6"/>
<keyword evidence="3" id="KW-0560">Oxidoreductase</keyword>
<dbReference type="EMBL" id="MU251701">
    <property type="protein sequence ID" value="KAG9230100.1"/>
    <property type="molecule type" value="Genomic_DNA"/>
</dbReference>
<dbReference type="GO" id="GO:0071949">
    <property type="term" value="F:FAD binding"/>
    <property type="evidence" value="ECO:0007669"/>
    <property type="project" value="InterPro"/>
</dbReference>
<protein>
    <recommendedName>
        <fullName evidence="5">FAD-binding domain-containing protein</fullName>
    </recommendedName>
</protein>
<evidence type="ECO:0000256" key="1">
    <source>
        <dbReference type="ARBA" id="ARBA00022630"/>
    </source>
</evidence>
<evidence type="ECO:0000313" key="6">
    <source>
        <dbReference type="EMBL" id="KAG9230100.1"/>
    </source>
</evidence>
<dbReference type="Pfam" id="PF01494">
    <property type="entry name" value="FAD_binding_3"/>
    <property type="match status" value="1"/>
</dbReference>
<evidence type="ECO:0000256" key="3">
    <source>
        <dbReference type="ARBA" id="ARBA00023002"/>
    </source>
</evidence>
<organism evidence="6 7">
    <name type="scientific">Amylocarpus encephaloides</name>
    <dbReference type="NCBI Taxonomy" id="45428"/>
    <lineage>
        <taxon>Eukaryota</taxon>
        <taxon>Fungi</taxon>
        <taxon>Dikarya</taxon>
        <taxon>Ascomycota</taxon>
        <taxon>Pezizomycotina</taxon>
        <taxon>Leotiomycetes</taxon>
        <taxon>Helotiales</taxon>
        <taxon>Helotiales incertae sedis</taxon>
        <taxon>Amylocarpus</taxon>
    </lineage>
</organism>
<dbReference type="Proteomes" id="UP000824998">
    <property type="component" value="Unassembled WGS sequence"/>
</dbReference>
<dbReference type="InterPro" id="IPR036188">
    <property type="entry name" value="FAD/NAD-bd_sf"/>
</dbReference>
<accession>A0A9P8C1P6</accession>
<dbReference type="OrthoDB" id="655030at2759"/>
<dbReference type="SUPFAM" id="SSF51905">
    <property type="entry name" value="FAD/NAD(P)-binding domain"/>
    <property type="match status" value="1"/>
</dbReference>
<proteinExistence type="predicted"/>
<keyword evidence="1" id="KW-0285">Flavoprotein</keyword>
<evidence type="ECO:0000256" key="4">
    <source>
        <dbReference type="ARBA" id="ARBA00023033"/>
    </source>
</evidence>
<feature type="domain" description="FAD-binding" evidence="5">
    <location>
        <begin position="6"/>
        <end position="340"/>
    </location>
</feature>
<comment type="caution">
    <text evidence="6">The sequence shown here is derived from an EMBL/GenBank/DDBJ whole genome shotgun (WGS) entry which is preliminary data.</text>
</comment>
<keyword evidence="7" id="KW-1185">Reference proteome</keyword>
<gene>
    <name evidence="6" type="ORF">BJ875DRAFT_166940</name>
</gene>
<dbReference type="PANTHER" id="PTHR46972">
    <property type="entry name" value="MONOOXYGENASE ASQM-RELATED"/>
    <property type="match status" value="1"/>
</dbReference>
<dbReference type="InterPro" id="IPR002938">
    <property type="entry name" value="FAD-bd"/>
</dbReference>
<dbReference type="Gene3D" id="3.50.50.60">
    <property type="entry name" value="FAD/NAD(P)-binding domain"/>
    <property type="match status" value="1"/>
</dbReference>
<keyword evidence="4" id="KW-0503">Monooxygenase</keyword>